<accession>A0ABM8VW20</accession>
<gene>
    <name evidence="1" type="ORF">GMARGA_LOCUS242</name>
</gene>
<comment type="caution">
    <text evidence="1">The sequence shown here is derived from an EMBL/GenBank/DDBJ whole genome shotgun (WGS) entry which is preliminary data.</text>
</comment>
<name>A0ABM8VW20_GIGMA</name>
<organism evidence="1 2">
    <name type="scientific">Gigaspora margarita</name>
    <dbReference type="NCBI Taxonomy" id="4874"/>
    <lineage>
        <taxon>Eukaryota</taxon>
        <taxon>Fungi</taxon>
        <taxon>Fungi incertae sedis</taxon>
        <taxon>Mucoromycota</taxon>
        <taxon>Glomeromycotina</taxon>
        <taxon>Glomeromycetes</taxon>
        <taxon>Diversisporales</taxon>
        <taxon>Gigasporaceae</taxon>
        <taxon>Gigaspora</taxon>
    </lineage>
</organism>
<dbReference type="EMBL" id="CAJVQB010000032">
    <property type="protein sequence ID" value="CAG8459699.1"/>
    <property type="molecule type" value="Genomic_DNA"/>
</dbReference>
<dbReference type="Proteomes" id="UP000789901">
    <property type="component" value="Unassembled WGS sequence"/>
</dbReference>
<reference evidence="1 2" key="1">
    <citation type="submission" date="2021-06" db="EMBL/GenBank/DDBJ databases">
        <authorList>
            <person name="Kallberg Y."/>
            <person name="Tangrot J."/>
            <person name="Rosling A."/>
        </authorList>
    </citation>
    <scope>NUCLEOTIDE SEQUENCE [LARGE SCALE GENOMIC DNA]</scope>
    <source>
        <strain evidence="1 2">120-4 pot B 10/14</strain>
    </source>
</reference>
<protein>
    <submittedName>
        <fullName evidence="1">35496_t:CDS:1</fullName>
    </submittedName>
</protein>
<evidence type="ECO:0000313" key="2">
    <source>
        <dbReference type="Proteomes" id="UP000789901"/>
    </source>
</evidence>
<keyword evidence="2" id="KW-1185">Reference proteome</keyword>
<sequence>MANSRVFEDLTNSLNSPKDQLNKNASLYFEKRLIQCGISWISFNLEDIILPRIKRIEEIHNTVNSGRKTAPTQKININQKVPKPRKTNEQYRYFDAITWFFRESVIRDFVIKPTEYPTDSDNNEFKRKQTKYKNNLYVYR</sequence>
<evidence type="ECO:0000313" key="1">
    <source>
        <dbReference type="EMBL" id="CAG8459699.1"/>
    </source>
</evidence>
<proteinExistence type="predicted"/>